<dbReference type="InterPro" id="IPR005828">
    <property type="entry name" value="MFS_sugar_transport-like"/>
</dbReference>
<dbReference type="EMBL" id="RSCE01000003">
    <property type="protein sequence ID" value="RSH84182.1"/>
    <property type="molecule type" value="Genomic_DNA"/>
</dbReference>
<keyword evidence="9" id="KW-1185">Reference proteome</keyword>
<feature type="transmembrane region" description="Helical" evidence="6">
    <location>
        <begin position="337"/>
        <end position="359"/>
    </location>
</feature>
<feature type="transmembrane region" description="Helical" evidence="6">
    <location>
        <begin position="180"/>
        <end position="197"/>
    </location>
</feature>
<dbReference type="GO" id="GO:0016020">
    <property type="term" value="C:membrane"/>
    <property type="evidence" value="ECO:0007669"/>
    <property type="project" value="UniProtKB-SubCell"/>
</dbReference>
<evidence type="ECO:0000256" key="1">
    <source>
        <dbReference type="ARBA" id="ARBA00004141"/>
    </source>
</evidence>
<proteinExistence type="inferred from homology"/>
<keyword evidence="3 6" id="KW-0812">Transmembrane</keyword>
<feature type="transmembrane region" description="Helical" evidence="6">
    <location>
        <begin position="209"/>
        <end position="229"/>
    </location>
</feature>
<accession>A0A427XZE2</accession>
<evidence type="ECO:0000256" key="4">
    <source>
        <dbReference type="ARBA" id="ARBA00022989"/>
    </source>
</evidence>
<keyword evidence="5 6" id="KW-0472">Membrane</keyword>
<dbReference type="InterPro" id="IPR050360">
    <property type="entry name" value="MFS_Sugar_Transporters"/>
</dbReference>
<feature type="transmembrane region" description="Helical" evidence="6">
    <location>
        <begin position="365"/>
        <end position="386"/>
    </location>
</feature>
<organism evidence="8 9">
    <name type="scientific">Apiotrichum porosum</name>
    <dbReference type="NCBI Taxonomy" id="105984"/>
    <lineage>
        <taxon>Eukaryota</taxon>
        <taxon>Fungi</taxon>
        <taxon>Dikarya</taxon>
        <taxon>Basidiomycota</taxon>
        <taxon>Agaricomycotina</taxon>
        <taxon>Tremellomycetes</taxon>
        <taxon>Trichosporonales</taxon>
        <taxon>Trichosporonaceae</taxon>
        <taxon>Apiotrichum</taxon>
    </lineage>
</organism>
<dbReference type="InterPro" id="IPR005829">
    <property type="entry name" value="Sugar_transporter_CS"/>
</dbReference>
<dbReference type="PROSITE" id="PS00216">
    <property type="entry name" value="SUGAR_TRANSPORT_1"/>
    <property type="match status" value="1"/>
</dbReference>
<name>A0A427XZE2_9TREE</name>
<comment type="caution">
    <text evidence="8">The sequence shown here is derived from an EMBL/GenBank/DDBJ whole genome shotgun (WGS) entry which is preliminary data.</text>
</comment>
<dbReference type="RefSeq" id="XP_028477630.1">
    <property type="nucleotide sequence ID" value="XM_028621178.1"/>
</dbReference>
<dbReference type="InterPro" id="IPR020846">
    <property type="entry name" value="MFS_dom"/>
</dbReference>
<feature type="transmembrane region" description="Helical" evidence="6">
    <location>
        <begin position="465"/>
        <end position="486"/>
    </location>
</feature>
<feature type="transmembrane region" description="Helical" evidence="6">
    <location>
        <begin position="119"/>
        <end position="143"/>
    </location>
</feature>
<dbReference type="GO" id="GO:0005351">
    <property type="term" value="F:carbohydrate:proton symporter activity"/>
    <property type="evidence" value="ECO:0007669"/>
    <property type="project" value="TreeGrafter"/>
</dbReference>
<dbReference type="OrthoDB" id="6612291at2759"/>
<keyword evidence="4 6" id="KW-1133">Transmembrane helix</keyword>
<protein>
    <recommendedName>
        <fullName evidence="7">Major facilitator superfamily (MFS) profile domain-containing protein</fullName>
    </recommendedName>
</protein>
<dbReference type="Proteomes" id="UP000279236">
    <property type="component" value="Unassembled WGS sequence"/>
</dbReference>
<dbReference type="InterPro" id="IPR036259">
    <property type="entry name" value="MFS_trans_sf"/>
</dbReference>
<dbReference type="PANTHER" id="PTHR48022:SF33">
    <property type="entry name" value="SUGAR PERMEASE, PUTATIVE (AFU_ORTHOLOGUE AFUA_6G12040)-RELATED"/>
    <property type="match status" value="1"/>
</dbReference>
<reference evidence="8 9" key="1">
    <citation type="submission" date="2018-11" db="EMBL/GenBank/DDBJ databases">
        <title>Genome sequence of Apiotrichum porosum DSM 27194.</title>
        <authorList>
            <person name="Aliyu H."/>
            <person name="Gorte O."/>
            <person name="Ochsenreither K."/>
        </authorList>
    </citation>
    <scope>NUCLEOTIDE SEQUENCE [LARGE SCALE GENOMIC DNA]</scope>
    <source>
        <strain evidence="8 9">DSM 27194</strain>
    </source>
</reference>
<dbReference type="PROSITE" id="PS50850">
    <property type="entry name" value="MFS"/>
    <property type="match status" value="1"/>
</dbReference>
<evidence type="ECO:0000256" key="5">
    <source>
        <dbReference type="ARBA" id="ARBA00023136"/>
    </source>
</evidence>
<feature type="transmembrane region" description="Helical" evidence="6">
    <location>
        <begin position="398"/>
        <end position="418"/>
    </location>
</feature>
<feature type="domain" description="Major facilitator superfamily (MFS) profile" evidence="7">
    <location>
        <begin position="72"/>
        <end position="519"/>
    </location>
</feature>
<evidence type="ECO:0000256" key="2">
    <source>
        <dbReference type="ARBA" id="ARBA00010992"/>
    </source>
</evidence>
<dbReference type="SUPFAM" id="SSF103473">
    <property type="entry name" value="MFS general substrate transporter"/>
    <property type="match status" value="1"/>
</dbReference>
<feature type="transmembrane region" description="Helical" evidence="6">
    <location>
        <begin position="155"/>
        <end position="174"/>
    </location>
</feature>
<dbReference type="PANTHER" id="PTHR48022">
    <property type="entry name" value="PLASTIDIC GLUCOSE TRANSPORTER 4"/>
    <property type="match status" value="1"/>
</dbReference>
<dbReference type="GeneID" id="39590234"/>
<gene>
    <name evidence="8" type="ORF">EHS24_005691</name>
</gene>
<evidence type="ECO:0000313" key="9">
    <source>
        <dbReference type="Proteomes" id="UP000279236"/>
    </source>
</evidence>
<dbReference type="PROSITE" id="PS00217">
    <property type="entry name" value="SUGAR_TRANSPORT_2"/>
    <property type="match status" value="1"/>
</dbReference>
<evidence type="ECO:0000313" key="8">
    <source>
        <dbReference type="EMBL" id="RSH84182.1"/>
    </source>
</evidence>
<feature type="transmembrane region" description="Helical" evidence="6">
    <location>
        <begin position="249"/>
        <end position="270"/>
    </location>
</feature>
<dbReference type="Gene3D" id="1.20.1250.20">
    <property type="entry name" value="MFS general substrate transporter like domains"/>
    <property type="match status" value="1"/>
</dbReference>
<feature type="transmembrane region" description="Helical" evidence="6">
    <location>
        <begin position="424"/>
        <end position="444"/>
    </location>
</feature>
<sequence>MTDITDVKMEESMIEYKEAENEHTDWDFPPNLANYPEPPTIALIQQGYALLDDDKALSNVQALKVGWRQVLNCAPFILSCIGQGYDSGAASIIASMPSFLVDFGSPKPGDPTANYVPSLWLSLWSAFVTLGMAIGAVSCGTLVDRFGPRRTSMVTSTLMIAAVSLQCFAVNRIMLLFGKLLAGIPMGIFIVSASNFISESVNMKLRAPLSSLIPFSTSIGLVFGLTTGNMNLGQMVAWKSWRMTLACQYIFPALTVLGLIFAADSPVYAVRQGKPAVARKMLGKLYGIKDVEVINARLAAIQHTVAAEEMAHEHYGNAGWAELMSNPVDAKRTLTSVGVWVAQVMGGMSFLAQGIYFLSQLDIEFTVIFGITAGLASLSAVVSFFTGYIIEFLGRRTVFVYGNIAHTCVLIAIGGLGWASSQKAGWALALLMNLALSTQGFAVNAPAYTLMNELSSVRLRAKTQAVATCALNIFACAFNLMTPYIFQTPGNLGAKTALIFAGLNVFVVVFGFLYVPETRNRTAAEIDVLYENHIAARHFAKTDTAALMH</sequence>
<comment type="subcellular location">
    <subcellularLocation>
        <location evidence="1">Membrane</location>
        <topology evidence="1">Multi-pass membrane protein</topology>
    </subcellularLocation>
</comment>
<evidence type="ECO:0000256" key="6">
    <source>
        <dbReference type="SAM" id="Phobius"/>
    </source>
</evidence>
<dbReference type="Pfam" id="PF00083">
    <property type="entry name" value="Sugar_tr"/>
    <property type="match status" value="1"/>
</dbReference>
<comment type="similarity">
    <text evidence="2">Belongs to the major facilitator superfamily. Sugar transporter (TC 2.A.1.1) family.</text>
</comment>
<feature type="transmembrane region" description="Helical" evidence="6">
    <location>
        <begin position="492"/>
        <end position="515"/>
    </location>
</feature>
<evidence type="ECO:0000256" key="3">
    <source>
        <dbReference type="ARBA" id="ARBA00022692"/>
    </source>
</evidence>
<dbReference type="AlphaFoldDB" id="A0A427XZE2"/>
<evidence type="ECO:0000259" key="7">
    <source>
        <dbReference type="PROSITE" id="PS50850"/>
    </source>
</evidence>